<accession>A0ABM7YLB6</accession>
<feature type="compositionally biased region" description="Low complexity" evidence="1">
    <location>
        <begin position="194"/>
        <end position="205"/>
    </location>
</feature>
<dbReference type="InterPro" id="IPR007730">
    <property type="entry name" value="SPOR-like_dom"/>
</dbReference>
<feature type="region of interest" description="Disordered" evidence="1">
    <location>
        <begin position="1"/>
        <end position="25"/>
    </location>
</feature>
<feature type="domain" description="SPOR" evidence="3">
    <location>
        <begin position="242"/>
        <end position="320"/>
    </location>
</feature>
<dbReference type="PANTHER" id="PTHR38687:SF1">
    <property type="entry name" value="CELL DIVISION PROTEIN DEDD"/>
    <property type="match status" value="1"/>
</dbReference>
<name>A0ABM7YLB6_9BURK</name>
<evidence type="ECO:0000313" key="4">
    <source>
        <dbReference type="EMBL" id="BDI05218.1"/>
    </source>
</evidence>
<evidence type="ECO:0000256" key="2">
    <source>
        <dbReference type="SAM" id="Phobius"/>
    </source>
</evidence>
<evidence type="ECO:0000259" key="3">
    <source>
        <dbReference type="PROSITE" id="PS51724"/>
    </source>
</evidence>
<gene>
    <name evidence="4" type="ORF">CATMQ487_21880</name>
</gene>
<keyword evidence="5" id="KW-1185">Reference proteome</keyword>
<organism evidence="4 5">
    <name type="scientific">Sphaerotilus microaerophilus</name>
    <dbReference type="NCBI Taxonomy" id="2914710"/>
    <lineage>
        <taxon>Bacteria</taxon>
        <taxon>Pseudomonadati</taxon>
        <taxon>Pseudomonadota</taxon>
        <taxon>Betaproteobacteria</taxon>
        <taxon>Burkholderiales</taxon>
        <taxon>Sphaerotilaceae</taxon>
        <taxon>Sphaerotilus</taxon>
    </lineage>
</organism>
<dbReference type="SUPFAM" id="SSF110997">
    <property type="entry name" value="Sporulation related repeat"/>
    <property type="match status" value="1"/>
</dbReference>
<dbReference type="EMBL" id="AP025730">
    <property type="protein sequence ID" value="BDI05218.1"/>
    <property type="molecule type" value="Genomic_DNA"/>
</dbReference>
<evidence type="ECO:0000256" key="1">
    <source>
        <dbReference type="SAM" id="MobiDB-lite"/>
    </source>
</evidence>
<feature type="compositionally biased region" description="Basic and acidic residues" evidence="1">
    <location>
        <begin position="206"/>
        <end position="234"/>
    </location>
</feature>
<dbReference type="Pfam" id="PF05036">
    <property type="entry name" value="SPOR"/>
    <property type="match status" value="1"/>
</dbReference>
<protein>
    <recommendedName>
        <fullName evidence="3">SPOR domain-containing protein</fullName>
    </recommendedName>
</protein>
<feature type="compositionally biased region" description="Low complexity" evidence="1">
    <location>
        <begin position="148"/>
        <end position="163"/>
    </location>
</feature>
<dbReference type="RefSeq" id="WP_251973269.1">
    <property type="nucleotide sequence ID" value="NZ_AP025730.1"/>
</dbReference>
<dbReference type="Gene3D" id="3.30.70.1070">
    <property type="entry name" value="Sporulation related repeat"/>
    <property type="match status" value="1"/>
</dbReference>
<dbReference type="Proteomes" id="UP001057498">
    <property type="component" value="Chromosome"/>
</dbReference>
<dbReference type="InterPro" id="IPR052521">
    <property type="entry name" value="Cell_div_SPOR-domain"/>
</dbReference>
<keyword evidence="2" id="KW-1133">Transmembrane helix</keyword>
<proteinExistence type="predicted"/>
<keyword evidence="2" id="KW-0812">Transmembrane</keyword>
<keyword evidence="2" id="KW-0472">Membrane</keyword>
<dbReference type="InterPro" id="IPR036680">
    <property type="entry name" value="SPOR-like_sf"/>
</dbReference>
<sequence>MRFLSFLRRSPDAQPPARRGGPVQDPVSVEGLRARTRRRLIGAAVLVALAVLLLPVVFESAPRPVSDQVAIQMPPRETAATTIEMAGPRPGSAGATAPALLPLPTPAAVPALPVPRVVSPSSSAAMREPAPAASRALALAPSPPARLASAAVAARPTPARAPATDGKAATRIDRTEKSERADKVARGEPADRSAAAAKPAKPPVVVKEDKTARADKADRPARSERKEAPDKAPDKATAATKKPADARVWVQVGAYAEPGTVKTVRQRVDKLGLKSQEQAVQTSAGQRTRVRLGPFASREEADRAAAKLRANGLGASVVSP</sequence>
<evidence type="ECO:0000313" key="5">
    <source>
        <dbReference type="Proteomes" id="UP001057498"/>
    </source>
</evidence>
<dbReference type="PANTHER" id="PTHR38687">
    <property type="entry name" value="CELL DIVISION PROTEIN DEDD-RELATED"/>
    <property type="match status" value="1"/>
</dbReference>
<dbReference type="PROSITE" id="PS51724">
    <property type="entry name" value="SPOR"/>
    <property type="match status" value="1"/>
</dbReference>
<feature type="compositionally biased region" description="Basic and acidic residues" evidence="1">
    <location>
        <begin position="168"/>
        <end position="191"/>
    </location>
</feature>
<feature type="transmembrane region" description="Helical" evidence="2">
    <location>
        <begin position="40"/>
        <end position="58"/>
    </location>
</feature>
<reference evidence="4" key="1">
    <citation type="submission" date="2022-04" db="EMBL/GenBank/DDBJ databases">
        <title>Whole genome sequence of Sphaerotilus sp. FB-5.</title>
        <authorList>
            <person name="Takeda M."/>
            <person name="Narihara S."/>
            <person name="Akimoto M."/>
            <person name="Akimoto R."/>
            <person name="Nishiyashiki S."/>
            <person name="Murakami T."/>
        </authorList>
    </citation>
    <scope>NUCLEOTIDE SEQUENCE</scope>
    <source>
        <strain evidence="4">FB-5</strain>
    </source>
</reference>
<feature type="region of interest" description="Disordered" evidence="1">
    <location>
        <begin position="148"/>
        <end position="244"/>
    </location>
</feature>